<name>A0A378YRU8_9BURK</name>
<dbReference type="EMBL" id="UGSG01000001">
    <property type="protein sequence ID" value="SUA79886.1"/>
    <property type="molecule type" value="Genomic_DNA"/>
</dbReference>
<evidence type="ECO:0000313" key="3">
    <source>
        <dbReference type="Proteomes" id="UP000254573"/>
    </source>
</evidence>
<feature type="region of interest" description="Disordered" evidence="1">
    <location>
        <begin position="22"/>
        <end position="77"/>
    </location>
</feature>
<dbReference type="AlphaFoldDB" id="A0A378YRU8"/>
<gene>
    <name evidence="2" type="ORF">NCTC13160_03449</name>
</gene>
<organism evidence="2 3">
    <name type="scientific">Pandoraea pnomenusa</name>
    <dbReference type="NCBI Taxonomy" id="93220"/>
    <lineage>
        <taxon>Bacteria</taxon>
        <taxon>Pseudomonadati</taxon>
        <taxon>Pseudomonadota</taxon>
        <taxon>Betaproteobacteria</taxon>
        <taxon>Burkholderiales</taxon>
        <taxon>Burkholderiaceae</taxon>
        <taxon>Pandoraea</taxon>
    </lineage>
</organism>
<protein>
    <submittedName>
        <fullName evidence="2">Uncharacterized protein</fullName>
    </submittedName>
</protein>
<reference evidence="2 3" key="1">
    <citation type="submission" date="2018-06" db="EMBL/GenBank/DDBJ databases">
        <authorList>
            <consortium name="Pathogen Informatics"/>
            <person name="Doyle S."/>
        </authorList>
    </citation>
    <scope>NUCLEOTIDE SEQUENCE [LARGE SCALE GENOMIC DNA]</scope>
    <source>
        <strain evidence="2 3">NCTC13160</strain>
    </source>
</reference>
<evidence type="ECO:0000256" key="1">
    <source>
        <dbReference type="SAM" id="MobiDB-lite"/>
    </source>
</evidence>
<feature type="compositionally biased region" description="Acidic residues" evidence="1">
    <location>
        <begin position="40"/>
        <end position="51"/>
    </location>
</feature>
<sequence>MTPTNCVNARYLRRELGVQHGRGAALGDGGRAPDSLERWEEGEEEAEEAEEAADRDQSSPWKSRKMVLRNQRWPASA</sequence>
<evidence type="ECO:0000313" key="2">
    <source>
        <dbReference type="EMBL" id="SUA79886.1"/>
    </source>
</evidence>
<accession>A0A378YRU8</accession>
<dbReference type="Proteomes" id="UP000254573">
    <property type="component" value="Unassembled WGS sequence"/>
</dbReference>
<proteinExistence type="predicted"/>